<sequence length="147" mass="16033">MATTVQPGSPVLGDIDKLVWRDTNRPRPIWAFGLNLAGSTLVLRVSWWGGGFATSSDPDDPNVTLYGGLDLIRLSDIDPDAAVPADAAGDPLYRDTVCWSFSPAAAALIPLGRIAAYRLRREMRDLDVDEVGEMRLYREGFLIGRSA</sequence>
<gene>
    <name evidence="1" type="ORF">HNR00_003595</name>
</gene>
<evidence type="ECO:0000313" key="1">
    <source>
        <dbReference type="EMBL" id="MBB5758868.1"/>
    </source>
</evidence>
<reference evidence="1 2" key="1">
    <citation type="submission" date="2020-08" db="EMBL/GenBank/DDBJ databases">
        <title>Genomic Encyclopedia of Type Strains, Phase IV (KMG-IV): sequencing the most valuable type-strain genomes for metagenomic binning, comparative biology and taxonomic classification.</title>
        <authorList>
            <person name="Goeker M."/>
        </authorList>
    </citation>
    <scope>NUCLEOTIDE SEQUENCE [LARGE SCALE GENOMIC DNA]</scope>
    <source>
        <strain evidence="1 2">DSM 2163</strain>
    </source>
</reference>
<proteinExistence type="predicted"/>
<protein>
    <submittedName>
        <fullName evidence="1">Uncharacterized protein</fullName>
    </submittedName>
</protein>
<comment type="caution">
    <text evidence="1">The sequence shown here is derived from an EMBL/GenBank/DDBJ whole genome shotgun (WGS) entry which is preliminary data.</text>
</comment>
<dbReference type="AlphaFoldDB" id="A0A840ZP95"/>
<accession>A0A840ZP95</accession>
<name>A0A840ZP95_9HYPH</name>
<keyword evidence="2" id="KW-1185">Reference proteome</keyword>
<dbReference type="Proteomes" id="UP000583454">
    <property type="component" value="Unassembled WGS sequence"/>
</dbReference>
<dbReference type="RefSeq" id="WP_183571675.1">
    <property type="nucleotide sequence ID" value="NZ_JACHOP010000017.1"/>
</dbReference>
<organism evidence="1 2">
    <name type="scientific">Methylorubrum rhodinum</name>
    <dbReference type="NCBI Taxonomy" id="29428"/>
    <lineage>
        <taxon>Bacteria</taxon>
        <taxon>Pseudomonadati</taxon>
        <taxon>Pseudomonadota</taxon>
        <taxon>Alphaproteobacteria</taxon>
        <taxon>Hyphomicrobiales</taxon>
        <taxon>Methylobacteriaceae</taxon>
        <taxon>Methylorubrum</taxon>
    </lineage>
</organism>
<evidence type="ECO:0000313" key="2">
    <source>
        <dbReference type="Proteomes" id="UP000583454"/>
    </source>
</evidence>
<dbReference type="EMBL" id="JACHOP010000017">
    <property type="protein sequence ID" value="MBB5758868.1"/>
    <property type="molecule type" value="Genomic_DNA"/>
</dbReference>